<evidence type="ECO:0000313" key="2">
    <source>
        <dbReference type="EMBL" id="PON77949.1"/>
    </source>
</evidence>
<keyword evidence="3" id="KW-1185">Reference proteome</keyword>
<feature type="region of interest" description="Disordered" evidence="1">
    <location>
        <begin position="69"/>
        <end position="89"/>
    </location>
</feature>
<proteinExistence type="predicted"/>
<feature type="compositionally biased region" description="Polar residues" evidence="1">
    <location>
        <begin position="80"/>
        <end position="89"/>
    </location>
</feature>
<dbReference type="Proteomes" id="UP000237105">
    <property type="component" value="Unassembled WGS sequence"/>
</dbReference>
<accession>A0A2P5DXE1</accession>
<dbReference type="AlphaFoldDB" id="A0A2P5DXE1"/>
<protein>
    <submittedName>
        <fullName evidence="2">Uncharacterized protein</fullName>
    </submittedName>
</protein>
<evidence type="ECO:0000313" key="3">
    <source>
        <dbReference type="Proteomes" id="UP000237105"/>
    </source>
</evidence>
<name>A0A2P5DXE1_PARAD</name>
<comment type="caution">
    <text evidence="2">The sequence shown here is derived from an EMBL/GenBank/DDBJ whole genome shotgun (WGS) entry which is preliminary data.</text>
</comment>
<dbReference type="OrthoDB" id="10446989at2759"/>
<organism evidence="2 3">
    <name type="scientific">Parasponia andersonii</name>
    <name type="common">Sponia andersonii</name>
    <dbReference type="NCBI Taxonomy" id="3476"/>
    <lineage>
        <taxon>Eukaryota</taxon>
        <taxon>Viridiplantae</taxon>
        <taxon>Streptophyta</taxon>
        <taxon>Embryophyta</taxon>
        <taxon>Tracheophyta</taxon>
        <taxon>Spermatophyta</taxon>
        <taxon>Magnoliopsida</taxon>
        <taxon>eudicotyledons</taxon>
        <taxon>Gunneridae</taxon>
        <taxon>Pentapetalae</taxon>
        <taxon>rosids</taxon>
        <taxon>fabids</taxon>
        <taxon>Rosales</taxon>
        <taxon>Cannabaceae</taxon>
        <taxon>Parasponia</taxon>
    </lineage>
</organism>
<sequence>MREAGAKKLGCLPYGILLTKVFNHFEIPLHDESFKEAPMSPYDKVAIEHMYWYFDAKIGDWSYKGKNMHDKGDLDGNQEGGPSTTQEAPSSFNFEEAFQLMNARMDTLVEEFNAFKEG</sequence>
<reference evidence="3" key="1">
    <citation type="submission" date="2016-06" db="EMBL/GenBank/DDBJ databases">
        <title>Parallel loss of symbiosis genes in relatives of nitrogen-fixing non-legume Parasponia.</title>
        <authorList>
            <person name="Van Velzen R."/>
            <person name="Holmer R."/>
            <person name="Bu F."/>
            <person name="Rutten L."/>
            <person name="Van Zeijl A."/>
            <person name="Liu W."/>
            <person name="Santuari L."/>
            <person name="Cao Q."/>
            <person name="Sharma T."/>
            <person name="Shen D."/>
            <person name="Roswanjaya Y."/>
            <person name="Wardhani T."/>
            <person name="Kalhor M.S."/>
            <person name="Jansen J."/>
            <person name="Van den Hoogen J."/>
            <person name="Gungor B."/>
            <person name="Hartog M."/>
            <person name="Hontelez J."/>
            <person name="Verver J."/>
            <person name="Yang W.-C."/>
            <person name="Schijlen E."/>
            <person name="Repin R."/>
            <person name="Schilthuizen M."/>
            <person name="Schranz E."/>
            <person name="Heidstra R."/>
            <person name="Miyata K."/>
            <person name="Fedorova E."/>
            <person name="Kohlen W."/>
            <person name="Bisseling T."/>
            <person name="Smit S."/>
            <person name="Geurts R."/>
        </authorList>
    </citation>
    <scope>NUCLEOTIDE SEQUENCE [LARGE SCALE GENOMIC DNA]</scope>
    <source>
        <strain evidence="3">cv. WU1-14</strain>
    </source>
</reference>
<evidence type="ECO:0000256" key="1">
    <source>
        <dbReference type="SAM" id="MobiDB-lite"/>
    </source>
</evidence>
<gene>
    <name evidence="2" type="ORF">PanWU01x14_023030</name>
</gene>
<dbReference type="EMBL" id="JXTB01000011">
    <property type="protein sequence ID" value="PON77949.1"/>
    <property type="molecule type" value="Genomic_DNA"/>
</dbReference>